<organism evidence="2 3">
    <name type="scientific">Symbiodinium natans</name>
    <dbReference type="NCBI Taxonomy" id="878477"/>
    <lineage>
        <taxon>Eukaryota</taxon>
        <taxon>Sar</taxon>
        <taxon>Alveolata</taxon>
        <taxon>Dinophyceae</taxon>
        <taxon>Suessiales</taxon>
        <taxon>Symbiodiniaceae</taxon>
        <taxon>Symbiodinium</taxon>
    </lineage>
</organism>
<protein>
    <recommendedName>
        <fullName evidence="1">Vms1-associating treble clef domain-containing protein</fullName>
    </recommendedName>
</protein>
<proteinExistence type="predicted"/>
<comment type="caution">
    <text evidence="2">The sequence shown here is derived from an EMBL/GenBank/DDBJ whole genome shotgun (WGS) entry which is preliminary data.</text>
</comment>
<dbReference type="InterPro" id="IPR041540">
    <property type="entry name" value="VATC"/>
</dbReference>
<gene>
    <name evidence="2" type="ORF">SNAT2548_LOCUS8618</name>
</gene>
<name>A0A812KJ93_9DINO</name>
<accession>A0A812KJ93</accession>
<dbReference type="Pfam" id="PF18716">
    <property type="entry name" value="VATC"/>
    <property type="match status" value="1"/>
</dbReference>
<sequence>MDPNALVVMTLAGPVPADALNGPILCREWLLNDQSTLLQSSKAPLDAGDVVQLSCLSSVRRWPLSTLHNLHLNREDAVQAAAAFSREFSGAGLILVSTPSSFSVQQPRALLEISREAGVQIAMGTTPPQDLMDFEACVSAVVSDLACGFSGSASTEPLRPGFIGEIDAEKMEILAVCVEAQLRSQAPLLVVGSVPREALGYLDRGLWRKCAFFDVPDDSPVSVQELQERGAYVGFCAPPQAADVAWEDYPGRRPMRSEAGFLEAAARVRPGQLLASTGLRFRCDLAAFGGPGLGYAPQLLQRGSLQHQCWANAASFLSYPWQPPKPPEKVLHEIECHWCGTMKPDGEHFSKMGFDYCSPSCVAKHRKADFEASAHGVENLARLSSKCMCGSQRAPHTPGSQISLPCVYVCTWFKPSS</sequence>
<keyword evidence="3" id="KW-1185">Reference proteome</keyword>
<dbReference type="EMBL" id="CAJNDS010000646">
    <property type="protein sequence ID" value="CAE7224935.1"/>
    <property type="molecule type" value="Genomic_DNA"/>
</dbReference>
<evidence type="ECO:0000259" key="1">
    <source>
        <dbReference type="Pfam" id="PF18716"/>
    </source>
</evidence>
<dbReference type="Proteomes" id="UP000604046">
    <property type="component" value="Unassembled WGS sequence"/>
</dbReference>
<reference evidence="2" key="1">
    <citation type="submission" date="2021-02" db="EMBL/GenBank/DDBJ databases">
        <authorList>
            <person name="Dougan E. K."/>
            <person name="Rhodes N."/>
            <person name="Thang M."/>
            <person name="Chan C."/>
        </authorList>
    </citation>
    <scope>NUCLEOTIDE SEQUENCE</scope>
</reference>
<dbReference type="Gene3D" id="3.20.20.140">
    <property type="entry name" value="Metal-dependent hydrolases"/>
    <property type="match status" value="1"/>
</dbReference>
<dbReference type="AlphaFoldDB" id="A0A812KJ93"/>
<feature type="domain" description="Vms1-associating treble clef" evidence="1">
    <location>
        <begin position="335"/>
        <end position="372"/>
    </location>
</feature>
<evidence type="ECO:0000313" key="3">
    <source>
        <dbReference type="Proteomes" id="UP000604046"/>
    </source>
</evidence>
<dbReference type="OrthoDB" id="406610at2759"/>
<evidence type="ECO:0000313" key="2">
    <source>
        <dbReference type="EMBL" id="CAE7224935.1"/>
    </source>
</evidence>